<evidence type="ECO:0000256" key="2">
    <source>
        <dbReference type="ARBA" id="ARBA00022840"/>
    </source>
</evidence>
<feature type="non-terminal residue" evidence="4">
    <location>
        <position position="1"/>
    </location>
</feature>
<dbReference type="Proteomes" id="UP000023152">
    <property type="component" value="Unassembled WGS sequence"/>
</dbReference>
<organism evidence="4 5">
    <name type="scientific">Reticulomyxa filosa</name>
    <dbReference type="NCBI Taxonomy" id="46433"/>
    <lineage>
        <taxon>Eukaryota</taxon>
        <taxon>Sar</taxon>
        <taxon>Rhizaria</taxon>
        <taxon>Retaria</taxon>
        <taxon>Foraminifera</taxon>
        <taxon>Monothalamids</taxon>
        <taxon>Reticulomyxidae</taxon>
        <taxon>Reticulomyxa</taxon>
    </lineage>
</organism>
<name>X6MUE2_RETFI</name>
<keyword evidence="2" id="KW-0067">ATP-binding</keyword>
<dbReference type="OrthoDB" id="430679at2759"/>
<evidence type="ECO:0000256" key="1">
    <source>
        <dbReference type="ARBA" id="ARBA00022741"/>
    </source>
</evidence>
<dbReference type="InterPro" id="IPR010488">
    <property type="entry name" value="Zeta_toxin_domain"/>
</dbReference>
<accession>X6MUE2</accession>
<evidence type="ECO:0000259" key="3">
    <source>
        <dbReference type="Pfam" id="PF06414"/>
    </source>
</evidence>
<evidence type="ECO:0000313" key="4">
    <source>
        <dbReference type="EMBL" id="ETO17419.1"/>
    </source>
</evidence>
<dbReference type="InterPro" id="IPR027417">
    <property type="entry name" value="P-loop_NTPase"/>
</dbReference>
<keyword evidence="5" id="KW-1185">Reference proteome</keyword>
<dbReference type="AlphaFoldDB" id="X6MUE2"/>
<comment type="caution">
    <text evidence="4">The sequence shown here is derived from an EMBL/GenBank/DDBJ whole genome shotgun (WGS) entry which is preliminary data.</text>
</comment>
<reference evidence="4 5" key="1">
    <citation type="journal article" date="2013" name="Curr. Biol.">
        <title>The Genome of the Foraminiferan Reticulomyxa filosa.</title>
        <authorList>
            <person name="Glockner G."/>
            <person name="Hulsmann N."/>
            <person name="Schleicher M."/>
            <person name="Noegel A.A."/>
            <person name="Eichinger L."/>
            <person name="Gallinger C."/>
            <person name="Pawlowski J."/>
            <person name="Sierra R."/>
            <person name="Euteneuer U."/>
            <person name="Pillet L."/>
            <person name="Moustafa A."/>
            <person name="Platzer M."/>
            <person name="Groth M."/>
            <person name="Szafranski K."/>
            <person name="Schliwa M."/>
        </authorList>
    </citation>
    <scope>NUCLEOTIDE SEQUENCE [LARGE SCALE GENOMIC DNA]</scope>
</reference>
<gene>
    <name evidence="4" type="ORF">RFI_19901</name>
</gene>
<dbReference type="Gene3D" id="3.40.50.300">
    <property type="entry name" value="P-loop containing nucleotide triphosphate hydrolases"/>
    <property type="match status" value="1"/>
</dbReference>
<dbReference type="Pfam" id="PF06414">
    <property type="entry name" value="Zeta_toxin"/>
    <property type="match status" value="1"/>
</dbReference>
<protein>
    <recommendedName>
        <fullName evidence="3">Zeta toxin domain-containing protein</fullName>
    </recommendedName>
</protein>
<evidence type="ECO:0000313" key="5">
    <source>
        <dbReference type="Proteomes" id="UP000023152"/>
    </source>
</evidence>
<dbReference type="GO" id="GO:0005524">
    <property type="term" value="F:ATP binding"/>
    <property type="evidence" value="ECO:0007669"/>
    <property type="project" value="UniProtKB-KW"/>
</dbReference>
<feature type="domain" description="Zeta toxin" evidence="3">
    <location>
        <begin position="195"/>
        <end position="255"/>
    </location>
</feature>
<dbReference type="EMBL" id="ASPP01016666">
    <property type="protein sequence ID" value="ETO17419.1"/>
    <property type="molecule type" value="Genomic_DNA"/>
</dbReference>
<dbReference type="GO" id="GO:0016301">
    <property type="term" value="F:kinase activity"/>
    <property type="evidence" value="ECO:0007669"/>
    <property type="project" value="InterPro"/>
</dbReference>
<keyword evidence="1" id="KW-0547">Nucleotide-binding</keyword>
<proteinExistence type="predicted"/>
<sequence>TVGIIREKTKKLYEPIYQKKKKFFTFVGFNTTYVLFKFQQKKKGEQNILGMKIGWMKFRPCIRFLNSSLFSRAAMRTRKASVGLSSGKRYMSTKNDPDVCSQCILHPLHLRTHIEFTIPPNYNWKESTSANYGTSNDTTDKGDPYYDSKKKLDYTYHAYYTQERQNRVHNVIINHYMNLTKNASISNQKGRKLKDDKWILFTAGPMGAGKTHTVRWLHHQQKVFPLDAFVHVSADRIKQFLPEYTHYLKYDPKHVGM</sequence>